<dbReference type="InterPro" id="IPR020081">
    <property type="entry name" value="SsrA-bd_prot_CS"/>
</dbReference>
<evidence type="ECO:0000313" key="5">
    <source>
        <dbReference type="EMBL" id="QDT64517.1"/>
    </source>
</evidence>
<dbReference type="InterPro" id="IPR000037">
    <property type="entry name" value="SsrA-bd_prot"/>
</dbReference>
<dbReference type="AlphaFoldDB" id="A0A517T825"/>
<dbReference type="PANTHER" id="PTHR30308">
    <property type="entry name" value="TMRNA-BINDING COMPONENT OF TRANS-TRANSLATION TAGGING COMPLEX"/>
    <property type="match status" value="1"/>
</dbReference>
<dbReference type="NCBIfam" id="NF003843">
    <property type="entry name" value="PRK05422.1"/>
    <property type="match status" value="1"/>
</dbReference>
<dbReference type="CDD" id="cd09294">
    <property type="entry name" value="SmpB"/>
    <property type="match status" value="1"/>
</dbReference>
<reference evidence="5 6" key="1">
    <citation type="submission" date="2019-02" db="EMBL/GenBank/DDBJ databases">
        <title>Deep-cultivation of Planctomycetes and their phenomic and genomic characterization uncovers novel biology.</title>
        <authorList>
            <person name="Wiegand S."/>
            <person name="Jogler M."/>
            <person name="Boedeker C."/>
            <person name="Pinto D."/>
            <person name="Vollmers J."/>
            <person name="Rivas-Marin E."/>
            <person name="Kohn T."/>
            <person name="Peeters S.H."/>
            <person name="Heuer A."/>
            <person name="Rast P."/>
            <person name="Oberbeckmann S."/>
            <person name="Bunk B."/>
            <person name="Jeske O."/>
            <person name="Meyerdierks A."/>
            <person name="Storesund J.E."/>
            <person name="Kallscheuer N."/>
            <person name="Luecker S."/>
            <person name="Lage O.M."/>
            <person name="Pohl T."/>
            <person name="Merkel B.J."/>
            <person name="Hornburger P."/>
            <person name="Mueller R.-W."/>
            <person name="Bruemmer F."/>
            <person name="Labrenz M."/>
            <person name="Spormann A.M."/>
            <person name="Op den Camp H."/>
            <person name="Overmann J."/>
            <person name="Amann R."/>
            <person name="Jetten M.S.M."/>
            <person name="Mascher T."/>
            <person name="Medema M.H."/>
            <person name="Devos D.P."/>
            <person name="Kaster A.-K."/>
            <person name="Ovreas L."/>
            <person name="Rohde M."/>
            <person name="Galperin M.Y."/>
            <person name="Jogler C."/>
        </authorList>
    </citation>
    <scope>NUCLEOTIDE SEQUENCE [LARGE SCALE GENOMIC DNA]</scope>
    <source>
        <strain evidence="5 6">V22</strain>
    </source>
</reference>
<feature type="region of interest" description="Disordered" evidence="4">
    <location>
        <begin position="143"/>
        <end position="163"/>
    </location>
</feature>
<dbReference type="GO" id="GO:0003723">
    <property type="term" value="F:RNA binding"/>
    <property type="evidence" value="ECO:0007669"/>
    <property type="project" value="UniProtKB-UniRule"/>
</dbReference>
<evidence type="ECO:0000256" key="4">
    <source>
        <dbReference type="SAM" id="MobiDB-lite"/>
    </source>
</evidence>
<keyword evidence="2 3" id="KW-0694">RNA-binding</keyword>
<evidence type="ECO:0000256" key="1">
    <source>
        <dbReference type="ARBA" id="ARBA00022490"/>
    </source>
</evidence>
<name>A0A517T825_9PLAN</name>
<evidence type="ECO:0000256" key="3">
    <source>
        <dbReference type="HAMAP-Rule" id="MF_00023"/>
    </source>
</evidence>
<keyword evidence="1 3" id="KW-0963">Cytoplasm</keyword>
<gene>
    <name evidence="3 5" type="primary">smpB</name>
    <name evidence="5" type="ORF">V22_17520</name>
</gene>
<feature type="region of interest" description="Disordered" evidence="4">
    <location>
        <begin position="1"/>
        <end position="21"/>
    </location>
</feature>
<evidence type="ECO:0000313" key="6">
    <source>
        <dbReference type="Proteomes" id="UP000319976"/>
    </source>
</evidence>
<dbReference type="NCBIfam" id="TIGR00086">
    <property type="entry name" value="smpB"/>
    <property type="match status" value="1"/>
</dbReference>
<dbReference type="KEGG" id="chya:V22_17520"/>
<dbReference type="SUPFAM" id="SSF74982">
    <property type="entry name" value="Small protein B (SmpB)"/>
    <property type="match status" value="1"/>
</dbReference>
<dbReference type="GO" id="GO:0005829">
    <property type="term" value="C:cytosol"/>
    <property type="evidence" value="ECO:0007669"/>
    <property type="project" value="TreeGrafter"/>
</dbReference>
<dbReference type="GO" id="GO:0070929">
    <property type="term" value="P:trans-translation"/>
    <property type="evidence" value="ECO:0007669"/>
    <property type="project" value="UniProtKB-UniRule"/>
</dbReference>
<comment type="function">
    <text evidence="3">Required for rescue of stalled ribosomes mediated by trans-translation. Binds to transfer-messenger RNA (tmRNA), required for stable association of tmRNA with ribosomes. tmRNA and SmpB together mimic tRNA shape, replacing the anticodon stem-loop with SmpB. tmRNA is encoded by the ssrA gene; the 2 termini fold to resemble tRNA(Ala) and it encodes a 'tag peptide', a short internal open reading frame. During trans-translation Ala-aminoacylated tmRNA acts like a tRNA, entering the A-site of stalled ribosomes, displacing the stalled mRNA. The ribosome then switches to translate the ORF on the tmRNA; the nascent peptide is terminated with the 'tag peptide' encoded by the tmRNA and targeted for degradation. The ribosome is freed to recommence translation, which seems to be the essential function of trans-translation.</text>
</comment>
<keyword evidence="6" id="KW-1185">Reference proteome</keyword>
<dbReference type="InterPro" id="IPR023620">
    <property type="entry name" value="SmpB"/>
</dbReference>
<evidence type="ECO:0000256" key="2">
    <source>
        <dbReference type="ARBA" id="ARBA00022884"/>
    </source>
</evidence>
<comment type="similarity">
    <text evidence="3">Belongs to the SmpB family.</text>
</comment>
<dbReference type="PROSITE" id="PS01317">
    <property type="entry name" value="SSRP"/>
    <property type="match status" value="1"/>
</dbReference>
<proteinExistence type="inferred from homology"/>
<accession>A0A517T825</accession>
<dbReference type="Gene3D" id="2.40.280.10">
    <property type="match status" value="1"/>
</dbReference>
<dbReference type="Proteomes" id="UP000319976">
    <property type="component" value="Chromosome"/>
</dbReference>
<organism evidence="5 6">
    <name type="scientific">Calycomorphotria hydatis</name>
    <dbReference type="NCBI Taxonomy" id="2528027"/>
    <lineage>
        <taxon>Bacteria</taxon>
        <taxon>Pseudomonadati</taxon>
        <taxon>Planctomycetota</taxon>
        <taxon>Planctomycetia</taxon>
        <taxon>Planctomycetales</taxon>
        <taxon>Planctomycetaceae</taxon>
        <taxon>Calycomorphotria</taxon>
    </lineage>
</organism>
<dbReference type="OrthoDB" id="9805462at2"/>
<dbReference type="HAMAP" id="MF_00023">
    <property type="entry name" value="SmpB"/>
    <property type="match status" value="1"/>
</dbReference>
<dbReference type="EMBL" id="CP036316">
    <property type="protein sequence ID" value="QDT64517.1"/>
    <property type="molecule type" value="Genomic_DNA"/>
</dbReference>
<feature type="compositionally biased region" description="Basic and acidic residues" evidence="4">
    <location>
        <begin position="10"/>
        <end position="21"/>
    </location>
</feature>
<dbReference type="PANTHER" id="PTHR30308:SF2">
    <property type="entry name" value="SSRA-BINDING PROTEIN"/>
    <property type="match status" value="1"/>
</dbReference>
<comment type="subcellular location">
    <subcellularLocation>
        <location evidence="3">Cytoplasm</location>
    </subcellularLocation>
    <text evidence="3">The tmRNA-SmpB complex associates with stalled 70S ribosomes.</text>
</comment>
<dbReference type="RefSeq" id="WP_145261741.1">
    <property type="nucleotide sequence ID" value="NZ_CP036316.1"/>
</dbReference>
<dbReference type="GO" id="GO:0070930">
    <property type="term" value="P:trans-translation-dependent protein tagging"/>
    <property type="evidence" value="ECO:0007669"/>
    <property type="project" value="TreeGrafter"/>
</dbReference>
<protein>
    <recommendedName>
        <fullName evidence="3">SsrA-binding protein</fullName>
    </recommendedName>
    <alternativeName>
        <fullName evidence="3">Small protein B</fullName>
    </alternativeName>
</protein>
<dbReference type="Pfam" id="PF01668">
    <property type="entry name" value="SmpB"/>
    <property type="match status" value="1"/>
</dbReference>
<sequence>MAKSKKSKQKQKEDPNERIVARNRKASHDYDLIDTLECGIQLLGSEVKSIRNGKIAIEDAFARVKNNELWLCNADIGDYPQATIISHERMRERKLLVKKSELRKFAETAERRGLTLVPTAVYLTRGLVKVKIAIAKGRKTHDKRDKLRTKVDRDEMRQVSRRG</sequence>